<dbReference type="Proteomes" id="UP000612585">
    <property type="component" value="Unassembled WGS sequence"/>
</dbReference>
<dbReference type="EMBL" id="BOPG01000049">
    <property type="protein sequence ID" value="GIJ60003.1"/>
    <property type="molecule type" value="Genomic_DNA"/>
</dbReference>
<dbReference type="GO" id="GO:0005737">
    <property type="term" value="C:cytoplasm"/>
    <property type="evidence" value="ECO:0007669"/>
    <property type="project" value="UniProtKB-SubCell"/>
</dbReference>
<proteinExistence type="inferred from homology"/>
<dbReference type="PROSITE" id="PS50943">
    <property type="entry name" value="HTH_CROC1"/>
    <property type="match status" value="1"/>
</dbReference>
<dbReference type="Pfam" id="PF13560">
    <property type="entry name" value="HTH_31"/>
    <property type="match status" value="1"/>
</dbReference>
<dbReference type="PANTHER" id="PTHR46630:SF1">
    <property type="entry name" value="TETRATRICOPEPTIDE REPEAT PROTEIN 29"/>
    <property type="match status" value="1"/>
</dbReference>
<dbReference type="InterPro" id="IPR011990">
    <property type="entry name" value="TPR-like_helical_dom_sf"/>
</dbReference>
<keyword evidence="8" id="KW-1185">Reference proteome</keyword>
<dbReference type="RefSeq" id="WP_204003635.1">
    <property type="nucleotide sequence ID" value="NZ_BOPG01000049.1"/>
</dbReference>
<dbReference type="InterPro" id="IPR019734">
    <property type="entry name" value="TPR_rpt"/>
</dbReference>
<comment type="similarity">
    <text evidence="5">Belongs to the Rap family.</text>
</comment>
<reference evidence="7" key="1">
    <citation type="submission" date="2021-01" db="EMBL/GenBank/DDBJ databases">
        <title>Whole genome shotgun sequence of Virgisporangium aurantiacum NBRC 16421.</title>
        <authorList>
            <person name="Komaki H."/>
            <person name="Tamura T."/>
        </authorList>
    </citation>
    <scope>NUCLEOTIDE SEQUENCE</scope>
    <source>
        <strain evidence="7">NBRC 16421</strain>
    </source>
</reference>
<organism evidence="7 8">
    <name type="scientific">Virgisporangium aurantiacum</name>
    <dbReference type="NCBI Taxonomy" id="175570"/>
    <lineage>
        <taxon>Bacteria</taxon>
        <taxon>Bacillati</taxon>
        <taxon>Actinomycetota</taxon>
        <taxon>Actinomycetes</taxon>
        <taxon>Micromonosporales</taxon>
        <taxon>Micromonosporaceae</taxon>
        <taxon>Virgisporangium</taxon>
    </lineage>
</organism>
<evidence type="ECO:0000256" key="3">
    <source>
        <dbReference type="ARBA" id="ARBA00022737"/>
    </source>
</evidence>
<evidence type="ECO:0000256" key="2">
    <source>
        <dbReference type="ARBA" id="ARBA00022490"/>
    </source>
</evidence>
<dbReference type="CDD" id="cd00093">
    <property type="entry name" value="HTH_XRE"/>
    <property type="match status" value="1"/>
</dbReference>
<evidence type="ECO:0000313" key="7">
    <source>
        <dbReference type="EMBL" id="GIJ60003.1"/>
    </source>
</evidence>
<dbReference type="AlphaFoldDB" id="A0A8J3ZBW1"/>
<comment type="subcellular location">
    <subcellularLocation>
        <location evidence="1">Cytoplasm</location>
    </subcellularLocation>
</comment>
<name>A0A8J3ZBW1_9ACTN</name>
<keyword evidence="4" id="KW-0802">TPR repeat</keyword>
<dbReference type="InterPro" id="IPR010982">
    <property type="entry name" value="Lambda_DNA-bd_dom_sf"/>
</dbReference>
<dbReference type="GO" id="GO:0003677">
    <property type="term" value="F:DNA binding"/>
    <property type="evidence" value="ECO:0007669"/>
    <property type="project" value="InterPro"/>
</dbReference>
<comment type="caution">
    <text evidence="7">The sequence shown here is derived from an EMBL/GenBank/DDBJ whole genome shotgun (WGS) entry which is preliminary data.</text>
</comment>
<dbReference type="Gene3D" id="1.25.40.10">
    <property type="entry name" value="Tetratricopeptide repeat domain"/>
    <property type="match status" value="3"/>
</dbReference>
<gene>
    <name evidence="7" type="ORF">Vau01_075190</name>
</gene>
<dbReference type="PANTHER" id="PTHR46630">
    <property type="entry name" value="TETRATRICOPEPTIDE REPEAT PROTEIN 29"/>
    <property type="match status" value="1"/>
</dbReference>
<protein>
    <submittedName>
        <fullName evidence="7">Transcriptional regulator</fullName>
    </submittedName>
</protein>
<evidence type="ECO:0000256" key="5">
    <source>
        <dbReference type="ARBA" id="ARBA00038253"/>
    </source>
</evidence>
<dbReference type="InterPro" id="IPR051476">
    <property type="entry name" value="Bac_ResReg_Asp_Phosphatase"/>
</dbReference>
<keyword evidence="2" id="KW-0963">Cytoplasm</keyword>
<feature type="domain" description="HTH cro/C1-type" evidence="6">
    <location>
        <begin position="14"/>
        <end position="67"/>
    </location>
</feature>
<dbReference type="SUPFAM" id="SSF48452">
    <property type="entry name" value="TPR-like"/>
    <property type="match status" value="3"/>
</dbReference>
<dbReference type="InterPro" id="IPR001387">
    <property type="entry name" value="Cro/C1-type_HTH"/>
</dbReference>
<dbReference type="Gene3D" id="1.10.260.40">
    <property type="entry name" value="lambda repressor-like DNA-binding domains"/>
    <property type="match status" value="1"/>
</dbReference>
<dbReference type="Pfam" id="PF13432">
    <property type="entry name" value="TPR_16"/>
    <property type="match status" value="2"/>
</dbReference>
<evidence type="ECO:0000313" key="8">
    <source>
        <dbReference type="Proteomes" id="UP000612585"/>
    </source>
</evidence>
<dbReference type="SUPFAM" id="SSF47413">
    <property type="entry name" value="lambda repressor-like DNA-binding domains"/>
    <property type="match status" value="1"/>
</dbReference>
<keyword evidence="3" id="KW-0677">Repeat</keyword>
<dbReference type="Pfam" id="PF13424">
    <property type="entry name" value="TPR_12"/>
    <property type="match status" value="1"/>
</dbReference>
<accession>A0A8J3ZBW1</accession>
<evidence type="ECO:0000256" key="1">
    <source>
        <dbReference type="ARBA" id="ARBA00004496"/>
    </source>
</evidence>
<dbReference type="SMART" id="SM00028">
    <property type="entry name" value="TPR"/>
    <property type="match status" value="5"/>
</dbReference>
<evidence type="ECO:0000259" key="6">
    <source>
        <dbReference type="PROSITE" id="PS50943"/>
    </source>
</evidence>
<evidence type="ECO:0000256" key="4">
    <source>
        <dbReference type="ARBA" id="ARBA00022803"/>
    </source>
</evidence>
<dbReference type="SMART" id="SM00530">
    <property type="entry name" value="HTH_XRE"/>
    <property type="match status" value="1"/>
</dbReference>
<sequence>MSQQSQQAVFGRRLRQLRTAKGLTQRELAGDSLSVSYVSLLEAGRRTPTDGTVRVLASTLGCTEAELMGGQPLPAERPAVLTVRLGQLALAGDNATEAHGHFTTALSTPDLDPLLRTEATIGAAQSLERQGRLREAALIYEKLVQEAVHDPSYHASIKVVIGWCRCLYELGELTRVTEIGAATMQELDRLSAWQSDSAVELLATIAAAHFELGDLQQAERLLREGLERAERMSSPRARAAVLWNASHLASERGQHREALELAEEALAYFRHGSDRRSAARLLSQYGYLLLRQEPPRVDEARSTLEEALAILREHGARYELGYVLTELSRAYLLKGEVAGAVDAAEQSLDELGPEAALERARAATALAAALAADGARERAAELFTTAAETLGQMKTSRQAARAWVELGEMLVQAGDPTAAVDAFRKATAAMNLGAAPSKPAGGELPVV</sequence>